<evidence type="ECO:0000313" key="2">
    <source>
        <dbReference type="EMBL" id="KYC62274.1"/>
    </source>
</evidence>
<feature type="transmembrane region" description="Helical" evidence="1">
    <location>
        <begin position="65"/>
        <end position="83"/>
    </location>
</feature>
<organism evidence="2 3">
    <name type="scientific">Heyndrickxia coagulans</name>
    <name type="common">Weizmannia coagulans</name>
    <dbReference type="NCBI Taxonomy" id="1398"/>
    <lineage>
        <taxon>Bacteria</taxon>
        <taxon>Bacillati</taxon>
        <taxon>Bacillota</taxon>
        <taxon>Bacilli</taxon>
        <taxon>Bacillales</taxon>
        <taxon>Bacillaceae</taxon>
        <taxon>Heyndrickxia</taxon>
    </lineage>
</organism>
<dbReference type="Proteomes" id="UP000075288">
    <property type="component" value="Unassembled WGS sequence"/>
</dbReference>
<evidence type="ECO:0000313" key="3">
    <source>
        <dbReference type="Proteomes" id="UP000075288"/>
    </source>
</evidence>
<sequence length="108" mass="12680">MVFLIILMIVLNLFAFLMPKKFSGIEMLCTTLFAMYLELIVNLFLDIKYDLFGYFTKGVDWESLYYLFGIYPAINILFINFFQTGSVPGFSILQDGRSWRWFLSFCSS</sequence>
<keyword evidence="1" id="KW-0472">Membrane</keyword>
<evidence type="ECO:0000256" key="1">
    <source>
        <dbReference type="SAM" id="Phobius"/>
    </source>
</evidence>
<keyword evidence="1" id="KW-0812">Transmembrane</keyword>
<name>A0A150JZX8_HEYCO</name>
<gene>
    <name evidence="2" type="ORF">B4098_1056</name>
</gene>
<dbReference type="EMBL" id="LQYG01000055">
    <property type="protein sequence ID" value="KYC62274.1"/>
    <property type="molecule type" value="Genomic_DNA"/>
</dbReference>
<reference evidence="2 3" key="1">
    <citation type="submission" date="2016-01" db="EMBL/GenBank/DDBJ databases">
        <title>Genome Sequences of Twelve Sporeforming Bacillus Species Isolated from Foods.</title>
        <authorList>
            <person name="Berendsen E.M."/>
            <person name="Wells-Bennik M.H."/>
            <person name="Krawcyk A.O."/>
            <person name="De Jong A."/>
            <person name="Holsappel S."/>
            <person name="Eijlander R.T."/>
            <person name="Kuipers O.P."/>
        </authorList>
    </citation>
    <scope>NUCLEOTIDE SEQUENCE [LARGE SCALE GENOMIC DNA]</scope>
    <source>
        <strain evidence="2 3">B4098</strain>
    </source>
</reference>
<keyword evidence="1" id="KW-1133">Transmembrane helix</keyword>
<feature type="transmembrane region" description="Helical" evidence="1">
    <location>
        <begin position="25"/>
        <end position="45"/>
    </location>
</feature>
<dbReference type="RefSeq" id="WP_235601602.1">
    <property type="nucleotide sequence ID" value="NZ_JARTFB010000055.1"/>
</dbReference>
<comment type="caution">
    <text evidence="2">The sequence shown here is derived from an EMBL/GenBank/DDBJ whole genome shotgun (WGS) entry which is preliminary data.</text>
</comment>
<dbReference type="AlphaFoldDB" id="A0A150JZX8"/>
<dbReference type="PATRIC" id="fig|1398.26.peg.3239"/>
<proteinExistence type="predicted"/>
<accession>A0A150JZX8</accession>
<protein>
    <submittedName>
        <fullName evidence="2">Uncharacterized protein</fullName>
    </submittedName>
</protein>